<keyword evidence="2" id="KW-1185">Reference proteome</keyword>
<protein>
    <recommendedName>
        <fullName evidence="3">RNI-like protein</fullName>
    </recommendedName>
</protein>
<evidence type="ECO:0008006" key="3">
    <source>
        <dbReference type="Google" id="ProtNLM"/>
    </source>
</evidence>
<dbReference type="SUPFAM" id="SSF52047">
    <property type="entry name" value="RNI-like"/>
    <property type="match status" value="1"/>
</dbReference>
<reference evidence="1 2" key="1">
    <citation type="journal article" date="2015" name="Genome Biol. Evol.">
        <title>Phylogenomic analyses indicate that early fungi evolved digesting cell walls of algal ancestors of land plants.</title>
        <authorList>
            <person name="Chang Y."/>
            <person name="Wang S."/>
            <person name="Sekimoto S."/>
            <person name="Aerts A.L."/>
            <person name="Choi C."/>
            <person name="Clum A."/>
            <person name="LaButti K.M."/>
            <person name="Lindquist E.A."/>
            <person name="Yee Ngan C."/>
            <person name="Ohm R.A."/>
            <person name="Salamov A.A."/>
            <person name="Grigoriev I.V."/>
            <person name="Spatafora J.W."/>
            <person name="Berbee M.L."/>
        </authorList>
    </citation>
    <scope>NUCLEOTIDE SEQUENCE [LARGE SCALE GENOMIC DNA]</scope>
    <source>
        <strain evidence="1 2">NRRL 28638</strain>
    </source>
</reference>
<evidence type="ECO:0000313" key="2">
    <source>
        <dbReference type="Proteomes" id="UP000070444"/>
    </source>
</evidence>
<gene>
    <name evidence="1" type="ORF">CONCODRAFT_11136</name>
</gene>
<name>A0A137NW58_CONC2</name>
<dbReference type="EMBL" id="KQ964677">
    <property type="protein sequence ID" value="KXN66911.1"/>
    <property type="molecule type" value="Genomic_DNA"/>
</dbReference>
<accession>A0A137NW58</accession>
<dbReference type="InterPro" id="IPR032675">
    <property type="entry name" value="LRR_dom_sf"/>
</dbReference>
<evidence type="ECO:0000313" key="1">
    <source>
        <dbReference type="EMBL" id="KXN66911.1"/>
    </source>
</evidence>
<proteinExistence type="predicted"/>
<dbReference type="Proteomes" id="UP000070444">
    <property type="component" value="Unassembled WGS sequence"/>
</dbReference>
<organism evidence="1 2">
    <name type="scientific">Conidiobolus coronatus (strain ATCC 28846 / CBS 209.66 / NRRL 28638)</name>
    <name type="common">Delacroixia coronata</name>
    <dbReference type="NCBI Taxonomy" id="796925"/>
    <lineage>
        <taxon>Eukaryota</taxon>
        <taxon>Fungi</taxon>
        <taxon>Fungi incertae sedis</taxon>
        <taxon>Zoopagomycota</taxon>
        <taxon>Entomophthoromycotina</taxon>
        <taxon>Entomophthoromycetes</taxon>
        <taxon>Entomophthorales</taxon>
        <taxon>Ancylistaceae</taxon>
        <taxon>Conidiobolus</taxon>
    </lineage>
</organism>
<sequence length="354" mass="42037">MHPVSILNYYSNIPERRTKFEEIIRDMRRCIFNCNIIVKEIHIRSDLPQYFFIELLDLFKDIENITITENIKLPLSTLSSLKKLKCVKFHKVFNHKISRGTIHSLKAVFKKAETLQIHGDWNHLYHNPTIFKIDSTFTNLTTLTIHNPEILSSFQVHLPALVNVEFSKMLKLHNIEHNNVVEFFDINLKLKKLSIPECMLSDQVIQSIFKLNNLKYLKVDNSVNQRILRELNGIENRTIEHLEITDYFCYEDLKLFFNFCINLKIVEISQFHTNSNNITELITRQLIKLLIINPISECYSFPNLPPSLIEHFSVIKFNDWKQAFEFKKTLSTLHDWKFREDYPDNSRNYCITRS</sequence>
<dbReference type="Gene3D" id="3.80.10.10">
    <property type="entry name" value="Ribonuclease Inhibitor"/>
    <property type="match status" value="1"/>
</dbReference>
<dbReference type="AlphaFoldDB" id="A0A137NW58"/>